<evidence type="ECO:0000256" key="1">
    <source>
        <dbReference type="ARBA" id="ARBA00004571"/>
    </source>
</evidence>
<evidence type="ECO:0000256" key="12">
    <source>
        <dbReference type="SAM" id="MobiDB-lite"/>
    </source>
</evidence>
<keyword evidence="17" id="KW-1185">Reference proteome</keyword>
<reference evidence="16" key="1">
    <citation type="submission" date="2013-04" db="EMBL/GenBank/DDBJ databases">
        <title>The genome sequencing project of 58 acetic acid bacteria.</title>
        <authorList>
            <person name="Okamoto-Kainuma A."/>
            <person name="Ishikawa M."/>
            <person name="Umino S."/>
            <person name="Koizumi Y."/>
            <person name="Shiwa Y."/>
            <person name="Yoshikawa H."/>
            <person name="Matsutani M."/>
            <person name="Matsushita K."/>
        </authorList>
    </citation>
    <scope>NUCLEOTIDE SEQUENCE</scope>
    <source>
        <strain evidence="16">NBRC 106556</strain>
    </source>
</reference>
<evidence type="ECO:0000256" key="2">
    <source>
        <dbReference type="ARBA" id="ARBA00022448"/>
    </source>
</evidence>
<dbReference type="PANTHER" id="PTHR30069">
    <property type="entry name" value="TONB-DEPENDENT OUTER MEMBRANE RECEPTOR"/>
    <property type="match status" value="1"/>
</dbReference>
<evidence type="ECO:0000256" key="5">
    <source>
        <dbReference type="ARBA" id="ARBA00022729"/>
    </source>
</evidence>
<dbReference type="Gene3D" id="2.170.130.10">
    <property type="entry name" value="TonB-dependent receptor, plug domain"/>
    <property type="match status" value="1"/>
</dbReference>
<keyword evidence="9 10" id="KW-0998">Cell outer membrane</keyword>
<dbReference type="Pfam" id="PF00593">
    <property type="entry name" value="TonB_dep_Rec_b-barrel"/>
    <property type="match status" value="1"/>
</dbReference>
<proteinExistence type="inferred from homology"/>
<evidence type="ECO:0000256" key="13">
    <source>
        <dbReference type="SAM" id="SignalP"/>
    </source>
</evidence>
<dbReference type="InterPro" id="IPR036942">
    <property type="entry name" value="Beta-barrel_TonB_sf"/>
</dbReference>
<feature type="signal peptide" evidence="13">
    <location>
        <begin position="1"/>
        <end position="23"/>
    </location>
</feature>
<comment type="subcellular location">
    <subcellularLocation>
        <location evidence="1 10">Cell outer membrane</location>
        <topology evidence="1 10">Multi-pass membrane protein</topology>
    </subcellularLocation>
</comment>
<gene>
    <name evidence="16" type="ORF">AA106556_0001</name>
</gene>
<feature type="region of interest" description="Disordered" evidence="12">
    <location>
        <begin position="82"/>
        <end position="101"/>
    </location>
</feature>
<keyword evidence="6 11" id="KW-0798">TonB box</keyword>
<keyword evidence="7 10" id="KW-0472">Membrane</keyword>
<accession>A0ABQ0QFQ4</accession>
<protein>
    <submittedName>
        <fullName evidence="16">TonB-dependent receptor</fullName>
    </submittedName>
</protein>
<feature type="chain" id="PRO_5045237943" evidence="13">
    <location>
        <begin position="24"/>
        <end position="712"/>
    </location>
</feature>
<keyword evidence="5 13" id="KW-0732">Signal</keyword>
<evidence type="ECO:0000256" key="7">
    <source>
        <dbReference type="ARBA" id="ARBA00023136"/>
    </source>
</evidence>
<evidence type="ECO:0000256" key="8">
    <source>
        <dbReference type="ARBA" id="ARBA00023170"/>
    </source>
</evidence>
<feature type="domain" description="TonB-dependent receptor-like beta-barrel" evidence="14">
    <location>
        <begin position="253"/>
        <end position="678"/>
    </location>
</feature>
<dbReference type="Proteomes" id="UP001062443">
    <property type="component" value="Unassembled WGS sequence"/>
</dbReference>
<feature type="compositionally biased region" description="Low complexity" evidence="12">
    <location>
        <begin position="83"/>
        <end position="98"/>
    </location>
</feature>
<evidence type="ECO:0000256" key="9">
    <source>
        <dbReference type="ARBA" id="ARBA00023237"/>
    </source>
</evidence>
<feature type="region of interest" description="Disordered" evidence="12">
    <location>
        <begin position="30"/>
        <end position="58"/>
    </location>
</feature>
<dbReference type="InterPro" id="IPR037066">
    <property type="entry name" value="Plug_dom_sf"/>
</dbReference>
<sequence>MFKKSFSGLSLLLFCTSGLTAMADDAHTEHLQVHGKRKSDSAQAQAPGQTPMTATQPETSISKTYIKHIASPHADYLSVMQFSPSASNSSPNGPGMSSKNAAIRGFQDGQYNVTFDGIPFADPSSFSHQTTSFFPAPVLGSMMIDRGPGTASTMGNATFGGTMALNSEDLLDKHLITINGAYGSANTYQAGIDLQSGAIAATNGTRILFNYNHTATDGLLKYAGLRQDNYFLKIEQPIYDFAHFSVVSERTTVAWNNYVQPTVAGTQKYGYNYASLNNDPTSQLYRSYNFSNRWSDFSYAKFDAEKYGFRFVDKAYTYGYDEAATAGGNTNGTTPNSTLLTSGVPGVGSGSHYRPWGNIATLERDFGHGVTNVTARAGVWYDYSRQTQVQVTNDLSTGQIKPYKGRSTALSYNLLGYTTSINSFLEFVWRPIKGLSITPGWKHVDFKRSLNGVSSGSTLNSTRSYAVDLGSAALNYQFNQHWAYYAQWAMGFQAPPSNVQRGPGAQFNTLSPQQTINYQTGIIFKSDRFVADIDGYYINFRNKISAFALPVGPGGSYVTVYGNQGGVIYKGFEAEATLRAGYGFSVTANASINSAADKTSGMQVANAPSSTAFFGVLYDRDALYGSFLTKYVGHRFAGAGQLPSGANYTRLPAYSSTDLTLGYRFGSKYRVQFQVANIFDNRTITEGNGSATLPTYYYLPPRNYYGSFSASF</sequence>
<comment type="similarity">
    <text evidence="10 11">Belongs to the TonB-dependent receptor family.</text>
</comment>
<dbReference type="InterPro" id="IPR039426">
    <property type="entry name" value="TonB-dep_rcpt-like"/>
</dbReference>
<evidence type="ECO:0000256" key="3">
    <source>
        <dbReference type="ARBA" id="ARBA00022452"/>
    </source>
</evidence>
<evidence type="ECO:0000313" key="16">
    <source>
        <dbReference type="EMBL" id="GBR43176.1"/>
    </source>
</evidence>
<name>A0ABQ0QFQ4_9PROT</name>
<evidence type="ECO:0000256" key="11">
    <source>
        <dbReference type="RuleBase" id="RU003357"/>
    </source>
</evidence>
<evidence type="ECO:0000259" key="14">
    <source>
        <dbReference type="Pfam" id="PF00593"/>
    </source>
</evidence>
<dbReference type="InterPro" id="IPR012910">
    <property type="entry name" value="Plug_dom"/>
</dbReference>
<dbReference type="PANTHER" id="PTHR30069:SF29">
    <property type="entry name" value="HEMOGLOBIN AND HEMOGLOBIN-HAPTOGLOBIN-BINDING PROTEIN 1-RELATED"/>
    <property type="match status" value="1"/>
</dbReference>
<dbReference type="Pfam" id="PF07715">
    <property type="entry name" value="Plug"/>
    <property type="match status" value="1"/>
</dbReference>
<evidence type="ECO:0000259" key="15">
    <source>
        <dbReference type="Pfam" id="PF07715"/>
    </source>
</evidence>
<comment type="caution">
    <text evidence="16">The sequence shown here is derived from an EMBL/GenBank/DDBJ whole genome shotgun (WGS) entry which is preliminary data.</text>
</comment>
<evidence type="ECO:0000256" key="4">
    <source>
        <dbReference type="ARBA" id="ARBA00022692"/>
    </source>
</evidence>
<evidence type="ECO:0000313" key="17">
    <source>
        <dbReference type="Proteomes" id="UP001062443"/>
    </source>
</evidence>
<feature type="domain" description="TonB-dependent receptor plug" evidence="15">
    <location>
        <begin position="52"/>
        <end position="161"/>
    </location>
</feature>
<dbReference type="InterPro" id="IPR000531">
    <property type="entry name" value="Beta-barrel_TonB"/>
</dbReference>
<dbReference type="EMBL" id="BAQB01000001">
    <property type="protein sequence ID" value="GBR43176.1"/>
    <property type="molecule type" value="Genomic_DNA"/>
</dbReference>
<keyword evidence="2 10" id="KW-0813">Transport</keyword>
<organism evidence="16 17">
    <name type="scientific">Neokomagataea tanensis NBRC 106556</name>
    <dbReference type="NCBI Taxonomy" id="1223519"/>
    <lineage>
        <taxon>Bacteria</taxon>
        <taxon>Pseudomonadati</taxon>
        <taxon>Pseudomonadota</taxon>
        <taxon>Alphaproteobacteria</taxon>
        <taxon>Acetobacterales</taxon>
        <taxon>Acetobacteraceae</taxon>
        <taxon>Neokomagataea</taxon>
    </lineage>
</organism>
<dbReference type="Gene3D" id="2.40.170.20">
    <property type="entry name" value="TonB-dependent receptor, beta-barrel domain"/>
    <property type="match status" value="1"/>
</dbReference>
<dbReference type="PROSITE" id="PS52016">
    <property type="entry name" value="TONB_DEPENDENT_REC_3"/>
    <property type="match status" value="1"/>
</dbReference>
<keyword evidence="3 10" id="KW-1134">Transmembrane beta strand</keyword>
<dbReference type="SUPFAM" id="SSF56935">
    <property type="entry name" value="Porins"/>
    <property type="match status" value="1"/>
</dbReference>
<keyword evidence="4 10" id="KW-0812">Transmembrane</keyword>
<feature type="compositionally biased region" description="Polar residues" evidence="12">
    <location>
        <begin position="41"/>
        <end position="58"/>
    </location>
</feature>
<evidence type="ECO:0000256" key="6">
    <source>
        <dbReference type="ARBA" id="ARBA00023077"/>
    </source>
</evidence>
<keyword evidence="8 16" id="KW-0675">Receptor</keyword>
<evidence type="ECO:0000256" key="10">
    <source>
        <dbReference type="PROSITE-ProRule" id="PRU01360"/>
    </source>
</evidence>